<dbReference type="PANTHER" id="PTHR46561:SF11">
    <property type="entry name" value="SERPENTINE RECEPTOR CLASS ALPHA_BETA-14"/>
    <property type="match status" value="1"/>
</dbReference>
<evidence type="ECO:0000313" key="2">
    <source>
        <dbReference type="Proteomes" id="UP000005239"/>
    </source>
</evidence>
<name>A0A2A6CE34_PRIPA</name>
<dbReference type="EnsemblMetazoa" id="PPA05336.1">
    <property type="protein sequence ID" value="PPA05336.1"/>
    <property type="gene ID" value="WBGene00094890"/>
</dbReference>
<dbReference type="InterPro" id="IPR053286">
    <property type="entry name" value="Nematode_rcpt-like_srab"/>
</dbReference>
<organism evidence="1 2">
    <name type="scientific">Pristionchus pacificus</name>
    <name type="common">Parasitic nematode worm</name>
    <dbReference type="NCBI Taxonomy" id="54126"/>
    <lineage>
        <taxon>Eukaryota</taxon>
        <taxon>Metazoa</taxon>
        <taxon>Ecdysozoa</taxon>
        <taxon>Nematoda</taxon>
        <taxon>Chromadorea</taxon>
        <taxon>Rhabditida</taxon>
        <taxon>Rhabditina</taxon>
        <taxon>Diplogasteromorpha</taxon>
        <taxon>Diplogasteroidea</taxon>
        <taxon>Neodiplogasteridae</taxon>
        <taxon>Pristionchus</taxon>
    </lineage>
</organism>
<reference evidence="1" key="2">
    <citation type="submission" date="2022-06" db="UniProtKB">
        <authorList>
            <consortium name="EnsemblMetazoa"/>
        </authorList>
    </citation>
    <scope>IDENTIFICATION</scope>
    <source>
        <strain evidence="1">PS312</strain>
    </source>
</reference>
<protein>
    <submittedName>
        <fullName evidence="1">Uncharacterized protein</fullName>
    </submittedName>
</protein>
<keyword evidence="2" id="KW-1185">Reference proteome</keyword>
<reference evidence="2" key="1">
    <citation type="journal article" date="2008" name="Nat. Genet.">
        <title>The Pristionchus pacificus genome provides a unique perspective on nematode lifestyle and parasitism.</title>
        <authorList>
            <person name="Dieterich C."/>
            <person name="Clifton S.W."/>
            <person name="Schuster L.N."/>
            <person name="Chinwalla A."/>
            <person name="Delehaunty K."/>
            <person name="Dinkelacker I."/>
            <person name="Fulton L."/>
            <person name="Fulton R."/>
            <person name="Godfrey J."/>
            <person name="Minx P."/>
            <person name="Mitreva M."/>
            <person name="Roeseler W."/>
            <person name="Tian H."/>
            <person name="Witte H."/>
            <person name="Yang S.P."/>
            <person name="Wilson R.K."/>
            <person name="Sommer R.J."/>
        </authorList>
    </citation>
    <scope>NUCLEOTIDE SEQUENCE [LARGE SCALE GENOMIC DNA]</scope>
    <source>
        <strain evidence="2">PS312</strain>
    </source>
</reference>
<dbReference type="AlphaFoldDB" id="A0A2A6CE34"/>
<dbReference type="PANTHER" id="PTHR46561">
    <property type="entry name" value="SERPENTINE RECEPTOR, CLASS AB (CLASS A-LIKE)-RELATED"/>
    <property type="match status" value="1"/>
</dbReference>
<accession>A0A2A6CE34</accession>
<accession>A0A8R1U6X1</accession>
<proteinExistence type="predicted"/>
<dbReference type="Proteomes" id="UP000005239">
    <property type="component" value="Unassembled WGS sequence"/>
</dbReference>
<evidence type="ECO:0000313" key="1">
    <source>
        <dbReference type="EnsemblMetazoa" id="PPA05336.1"/>
    </source>
</evidence>
<gene>
    <name evidence="1" type="primary">WBGene00094890</name>
</gene>
<sequence length="163" mass="18728">LIALGGVAYLLRQWVEHGARFLGHINSRVLFHCYYLMFVVHGSSIAVMYVIDLARVRFDCVLLDFWIVITLRGLVLSTLLSSHIIFILMSIERLYSALYPEHFERSSAQRLTIVLAITVVASACFYIVWNATNGFQLCIWKLVPIAFIRVPANAEKYDVREQF</sequence>